<comment type="caution">
    <text evidence="5">The sequence shown here is derived from an EMBL/GenBank/DDBJ whole genome shotgun (WGS) entry which is preliminary data.</text>
</comment>
<evidence type="ECO:0000256" key="3">
    <source>
        <dbReference type="ARBA" id="ARBA00023295"/>
    </source>
</evidence>
<evidence type="ECO:0000313" key="6">
    <source>
        <dbReference type="Proteomes" id="UP001415857"/>
    </source>
</evidence>
<protein>
    <recommendedName>
        <fullName evidence="7">Beta-glucosidase</fullName>
    </recommendedName>
</protein>
<evidence type="ECO:0000256" key="4">
    <source>
        <dbReference type="RuleBase" id="RU003690"/>
    </source>
</evidence>
<keyword evidence="3" id="KW-0326">Glycosidase</keyword>
<dbReference type="EMBL" id="JBBPBK010000006">
    <property type="protein sequence ID" value="KAK9283484.1"/>
    <property type="molecule type" value="Genomic_DNA"/>
</dbReference>
<keyword evidence="2" id="KW-0378">Hydrolase</keyword>
<dbReference type="Pfam" id="PF00232">
    <property type="entry name" value="Glyco_hydro_1"/>
    <property type="match status" value="1"/>
</dbReference>
<dbReference type="InterPro" id="IPR001360">
    <property type="entry name" value="Glyco_hydro_1"/>
</dbReference>
<sequence>MSHMINTDDFRDFAELCYKEFGDRVKHWITQNEPWTYSVEGYDSGAFAPGRCSAWVSDACQAGNSSIEPYLVTHHLLLSHAAAVKIYKEKYQVTKWP</sequence>
<dbReference type="Gene3D" id="3.20.20.80">
    <property type="entry name" value="Glycosidases"/>
    <property type="match status" value="1"/>
</dbReference>
<proteinExistence type="inferred from homology"/>
<dbReference type="GO" id="GO:0008422">
    <property type="term" value="F:beta-glucosidase activity"/>
    <property type="evidence" value="ECO:0007669"/>
    <property type="project" value="TreeGrafter"/>
</dbReference>
<dbReference type="Proteomes" id="UP001415857">
    <property type="component" value="Unassembled WGS sequence"/>
</dbReference>
<evidence type="ECO:0000256" key="1">
    <source>
        <dbReference type="ARBA" id="ARBA00010838"/>
    </source>
</evidence>
<gene>
    <name evidence="5" type="ORF">L1049_011730</name>
</gene>
<evidence type="ECO:0000256" key="2">
    <source>
        <dbReference type="ARBA" id="ARBA00022801"/>
    </source>
</evidence>
<dbReference type="InterPro" id="IPR017853">
    <property type="entry name" value="GH"/>
</dbReference>
<dbReference type="SUPFAM" id="SSF51445">
    <property type="entry name" value="(Trans)glycosidases"/>
    <property type="match status" value="1"/>
</dbReference>
<comment type="similarity">
    <text evidence="1 4">Belongs to the glycosyl hydrolase 1 family.</text>
</comment>
<reference evidence="5 6" key="1">
    <citation type="journal article" date="2024" name="Plant J.">
        <title>Genome sequences and population genomics reveal climatic adaptation and genomic divergence between two closely related sweetgum species.</title>
        <authorList>
            <person name="Xu W.Q."/>
            <person name="Ren C.Q."/>
            <person name="Zhang X.Y."/>
            <person name="Comes H.P."/>
            <person name="Liu X.H."/>
            <person name="Li Y.G."/>
            <person name="Kettle C.J."/>
            <person name="Jalonen R."/>
            <person name="Gaisberger H."/>
            <person name="Ma Y.Z."/>
            <person name="Qiu Y.X."/>
        </authorList>
    </citation>
    <scope>NUCLEOTIDE SEQUENCE [LARGE SCALE GENOMIC DNA]</scope>
    <source>
        <strain evidence="5">Hangzhou</strain>
    </source>
</reference>
<accession>A0AAP0RSJ6</accession>
<name>A0AAP0RSJ6_LIQFO</name>
<dbReference type="PANTHER" id="PTHR10353">
    <property type="entry name" value="GLYCOSYL HYDROLASE"/>
    <property type="match status" value="1"/>
</dbReference>
<evidence type="ECO:0008006" key="7">
    <source>
        <dbReference type="Google" id="ProtNLM"/>
    </source>
</evidence>
<keyword evidence="6" id="KW-1185">Reference proteome</keyword>
<dbReference type="AlphaFoldDB" id="A0AAP0RSJ6"/>
<dbReference type="PANTHER" id="PTHR10353:SF137">
    <property type="entry name" value="MYROSINASE 3-RELATED"/>
    <property type="match status" value="1"/>
</dbReference>
<dbReference type="GO" id="GO:0005975">
    <property type="term" value="P:carbohydrate metabolic process"/>
    <property type="evidence" value="ECO:0007669"/>
    <property type="project" value="InterPro"/>
</dbReference>
<evidence type="ECO:0000313" key="5">
    <source>
        <dbReference type="EMBL" id="KAK9283484.1"/>
    </source>
</evidence>
<organism evidence="5 6">
    <name type="scientific">Liquidambar formosana</name>
    <name type="common">Formosan gum</name>
    <dbReference type="NCBI Taxonomy" id="63359"/>
    <lineage>
        <taxon>Eukaryota</taxon>
        <taxon>Viridiplantae</taxon>
        <taxon>Streptophyta</taxon>
        <taxon>Embryophyta</taxon>
        <taxon>Tracheophyta</taxon>
        <taxon>Spermatophyta</taxon>
        <taxon>Magnoliopsida</taxon>
        <taxon>eudicotyledons</taxon>
        <taxon>Gunneridae</taxon>
        <taxon>Pentapetalae</taxon>
        <taxon>Saxifragales</taxon>
        <taxon>Altingiaceae</taxon>
        <taxon>Liquidambar</taxon>
    </lineage>
</organism>